<dbReference type="NCBIfam" id="TIGR00377">
    <property type="entry name" value="ant_ant_sig"/>
    <property type="match status" value="1"/>
</dbReference>
<dbReference type="SUPFAM" id="SSF52091">
    <property type="entry name" value="SpoIIaa-like"/>
    <property type="match status" value="1"/>
</dbReference>
<dbReference type="InterPro" id="IPR003658">
    <property type="entry name" value="Anti-sigma_ant"/>
</dbReference>
<dbReference type="GO" id="GO:0043856">
    <property type="term" value="F:anti-sigma factor antagonist activity"/>
    <property type="evidence" value="ECO:0007669"/>
    <property type="project" value="InterPro"/>
</dbReference>
<protein>
    <recommendedName>
        <fullName evidence="2">STAS domain-containing protein</fullName>
    </recommendedName>
</protein>
<dbReference type="Gene3D" id="3.30.750.24">
    <property type="entry name" value="STAS domain"/>
    <property type="match status" value="1"/>
</dbReference>
<proteinExistence type="inferred from homology"/>
<reference evidence="3" key="1">
    <citation type="submission" date="2018-06" db="EMBL/GenBank/DDBJ databases">
        <authorList>
            <person name="Zhirakovskaya E."/>
        </authorList>
    </citation>
    <scope>NUCLEOTIDE SEQUENCE</scope>
</reference>
<evidence type="ECO:0000256" key="1">
    <source>
        <dbReference type="ARBA" id="ARBA00009013"/>
    </source>
</evidence>
<feature type="domain" description="STAS" evidence="2">
    <location>
        <begin position="3"/>
        <end position="117"/>
    </location>
</feature>
<comment type="similarity">
    <text evidence="1">Belongs to the anti-sigma-factor antagonist family.</text>
</comment>
<dbReference type="InterPro" id="IPR002645">
    <property type="entry name" value="STAS_dom"/>
</dbReference>
<dbReference type="PANTHER" id="PTHR33495">
    <property type="entry name" value="ANTI-SIGMA FACTOR ANTAGONIST TM_1081-RELATED-RELATED"/>
    <property type="match status" value="1"/>
</dbReference>
<dbReference type="CDD" id="cd07043">
    <property type="entry name" value="STAS_anti-anti-sigma_factors"/>
    <property type="match status" value="1"/>
</dbReference>
<dbReference type="AlphaFoldDB" id="A0A3B0WCN2"/>
<organism evidence="3">
    <name type="scientific">hydrothermal vent metagenome</name>
    <dbReference type="NCBI Taxonomy" id="652676"/>
    <lineage>
        <taxon>unclassified sequences</taxon>
        <taxon>metagenomes</taxon>
        <taxon>ecological metagenomes</taxon>
    </lineage>
</organism>
<name>A0A3B0WCN2_9ZZZZ</name>
<dbReference type="PANTHER" id="PTHR33495:SF15">
    <property type="entry name" value="STAS DOMAIN-CONTAINING PROTEIN"/>
    <property type="match status" value="1"/>
</dbReference>
<sequence>MSVNQEVSKDGKKVCISISGRFDYKVSQVFRDSYRCLPAQDCVSYYVNLSDAVYMDSSALGMLLLLREHAKCHGGSVFIECPSKQINDILKVANFEQLFTINQTCQLASVLESYTGAKH</sequence>
<gene>
    <name evidence="3" type="ORF">MNBD_GAMMA06-1936</name>
</gene>
<accession>A0A3B0WCN2</accession>
<dbReference type="EMBL" id="UOFD01000057">
    <property type="protein sequence ID" value="VAW53071.1"/>
    <property type="molecule type" value="Genomic_DNA"/>
</dbReference>
<dbReference type="Pfam" id="PF01740">
    <property type="entry name" value="STAS"/>
    <property type="match status" value="1"/>
</dbReference>
<dbReference type="InterPro" id="IPR036513">
    <property type="entry name" value="STAS_dom_sf"/>
</dbReference>
<dbReference type="PROSITE" id="PS50801">
    <property type="entry name" value="STAS"/>
    <property type="match status" value="1"/>
</dbReference>
<evidence type="ECO:0000313" key="3">
    <source>
        <dbReference type="EMBL" id="VAW53071.1"/>
    </source>
</evidence>
<evidence type="ECO:0000259" key="2">
    <source>
        <dbReference type="PROSITE" id="PS50801"/>
    </source>
</evidence>